<evidence type="ECO:0000313" key="4">
    <source>
        <dbReference type="Proteomes" id="UP000190852"/>
    </source>
</evidence>
<name>A0A1T5C2V8_9BACT</name>
<proteinExistence type="predicted"/>
<reference evidence="4" key="1">
    <citation type="submission" date="2017-02" db="EMBL/GenBank/DDBJ databases">
        <authorList>
            <person name="Varghese N."/>
            <person name="Submissions S."/>
        </authorList>
    </citation>
    <scope>NUCLEOTIDE SEQUENCE [LARGE SCALE GENOMIC DNA]</scope>
    <source>
        <strain evidence="4">DSM 24967</strain>
    </source>
</reference>
<gene>
    <name evidence="3" type="ORF">SAMN05660349_01636</name>
</gene>
<accession>A0A1T5C2V8</accession>
<dbReference type="EMBL" id="FUYQ01000010">
    <property type="protein sequence ID" value="SKB53717.1"/>
    <property type="molecule type" value="Genomic_DNA"/>
</dbReference>
<feature type="chain" id="PRO_5012233737" description="Glycine zipper" evidence="2">
    <location>
        <begin position="21"/>
        <end position="214"/>
    </location>
</feature>
<feature type="signal peptide" evidence="2">
    <location>
        <begin position="1"/>
        <end position="20"/>
    </location>
</feature>
<keyword evidence="4" id="KW-1185">Reference proteome</keyword>
<evidence type="ECO:0000256" key="1">
    <source>
        <dbReference type="SAM" id="Phobius"/>
    </source>
</evidence>
<evidence type="ECO:0008006" key="5">
    <source>
        <dbReference type="Google" id="ProtNLM"/>
    </source>
</evidence>
<protein>
    <recommendedName>
        <fullName evidence="5">Glycine zipper</fullName>
    </recommendedName>
</protein>
<feature type="transmembrane region" description="Helical" evidence="1">
    <location>
        <begin position="55"/>
        <end position="76"/>
    </location>
</feature>
<keyword evidence="1" id="KW-1133">Transmembrane helix</keyword>
<keyword evidence="1" id="KW-0472">Membrane</keyword>
<organism evidence="3 4">
    <name type="scientific">Parabacteroides chartae</name>
    <dbReference type="NCBI Taxonomy" id="1037355"/>
    <lineage>
        <taxon>Bacteria</taxon>
        <taxon>Pseudomonadati</taxon>
        <taxon>Bacteroidota</taxon>
        <taxon>Bacteroidia</taxon>
        <taxon>Bacteroidales</taxon>
        <taxon>Tannerellaceae</taxon>
        <taxon>Parabacteroides</taxon>
    </lineage>
</organism>
<keyword evidence="2" id="KW-0732">Signal</keyword>
<dbReference type="RefSeq" id="WP_079683201.1">
    <property type="nucleotide sequence ID" value="NZ_FUYQ01000010.1"/>
</dbReference>
<dbReference type="PROSITE" id="PS51257">
    <property type="entry name" value="PROKAR_LIPOPROTEIN"/>
    <property type="match status" value="1"/>
</dbReference>
<dbReference type="Proteomes" id="UP000190852">
    <property type="component" value="Unassembled WGS sequence"/>
</dbReference>
<sequence length="214" mass="22872">MNKLFTFFLFFSLLLFSACATMDQTSRTIFAANTGNAIGSVAGLFIGESMGGRHGAFVGSSIGSIVGTAAGVMVVAEDNTSRNRNRIQEMPLQERANLVVTEIILEDENNNEGIDAGELCKITFVIVNESAVPAIDVRAVLNKKNGAGELVLSDPVPIGRIDSDESVRYSVAVTALPTLKTGLADFEIILKEGNGNIAYDEVFSVRTIHAKVEK</sequence>
<keyword evidence="1" id="KW-0812">Transmembrane</keyword>
<evidence type="ECO:0000256" key="2">
    <source>
        <dbReference type="SAM" id="SignalP"/>
    </source>
</evidence>
<evidence type="ECO:0000313" key="3">
    <source>
        <dbReference type="EMBL" id="SKB53717.1"/>
    </source>
</evidence>
<dbReference type="AlphaFoldDB" id="A0A1T5C2V8"/>